<dbReference type="Gene3D" id="3.40.630.30">
    <property type="match status" value="1"/>
</dbReference>
<evidence type="ECO:0000313" key="2">
    <source>
        <dbReference type="EMBL" id="VEI12979.1"/>
    </source>
</evidence>
<dbReference type="SUPFAM" id="SSF55729">
    <property type="entry name" value="Acyl-CoA N-acyltransferases (Nat)"/>
    <property type="match status" value="1"/>
</dbReference>
<dbReference type="Proteomes" id="UP000269542">
    <property type="component" value="Chromosome"/>
</dbReference>
<dbReference type="EMBL" id="LR134476">
    <property type="protein sequence ID" value="VEI12979.1"/>
    <property type="molecule type" value="Genomic_DNA"/>
</dbReference>
<sequence length="164" mass="17820">MSAVEAVEAVEGRLRRATPADLEMVVEMRAVMFAAMGAKVDESWLEPARAWFAANFDDPDLGIFFIEWKGRVVSCGVGQIRRTIPSAGNPSGVDVYVNTVVTREEARGRGFARAVTQAVLDWGRSRGATRAELLATPAGRPIYEGLSFAEFGNVAMRAPLTDRS</sequence>
<dbReference type="GO" id="GO:0016747">
    <property type="term" value="F:acyltransferase activity, transferring groups other than amino-acyl groups"/>
    <property type="evidence" value="ECO:0007669"/>
    <property type="project" value="InterPro"/>
</dbReference>
<dbReference type="Pfam" id="PF00583">
    <property type="entry name" value="Acetyltransf_1"/>
    <property type="match status" value="1"/>
</dbReference>
<dbReference type="PROSITE" id="PS51186">
    <property type="entry name" value="GNAT"/>
    <property type="match status" value="1"/>
</dbReference>
<accession>A0A448PDH6</accession>
<dbReference type="CDD" id="cd04301">
    <property type="entry name" value="NAT_SF"/>
    <property type="match status" value="1"/>
</dbReference>
<dbReference type="OrthoDB" id="1706016at2"/>
<organism evidence="2 3">
    <name type="scientific">Trueperella bialowiezensis</name>
    <dbReference type="NCBI Taxonomy" id="312285"/>
    <lineage>
        <taxon>Bacteria</taxon>
        <taxon>Bacillati</taxon>
        <taxon>Actinomycetota</taxon>
        <taxon>Actinomycetes</taxon>
        <taxon>Actinomycetales</taxon>
        <taxon>Actinomycetaceae</taxon>
        <taxon>Trueperella</taxon>
    </lineage>
</organism>
<evidence type="ECO:0000259" key="1">
    <source>
        <dbReference type="PROSITE" id="PS51186"/>
    </source>
</evidence>
<dbReference type="InterPro" id="IPR016181">
    <property type="entry name" value="Acyl_CoA_acyltransferase"/>
</dbReference>
<dbReference type="KEGG" id="tbw:NCTC13354_00677"/>
<dbReference type="InterPro" id="IPR000182">
    <property type="entry name" value="GNAT_dom"/>
</dbReference>
<keyword evidence="3" id="KW-1185">Reference proteome</keyword>
<evidence type="ECO:0000313" key="3">
    <source>
        <dbReference type="Proteomes" id="UP000269542"/>
    </source>
</evidence>
<keyword evidence="2" id="KW-0808">Transferase</keyword>
<reference evidence="2 3" key="1">
    <citation type="submission" date="2018-12" db="EMBL/GenBank/DDBJ databases">
        <authorList>
            <consortium name="Pathogen Informatics"/>
        </authorList>
    </citation>
    <scope>NUCLEOTIDE SEQUENCE [LARGE SCALE GENOMIC DNA]</scope>
    <source>
        <strain evidence="2 3">NCTC13354</strain>
    </source>
</reference>
<dbReference type="AlphaFoldDB" id="A0A448PDH6"/>
<protein>
    <submittedName>
        <fullName evidence="2">Predicted acetyltransferase</fullName>
    </submittedName>
</protein>
<feature type="domain" description="N-acetyltransferase" evidence="1">
    <location>
        <begin position="12"/>
        <end position="164"/>
    </location>
</feature>
<name>A0A448PDH6_9ACTO</name>
<gene>
    <name evidence="2" type="ORF">NCTC13354_00677</name>
</gene>
<proteinExistence type="predicted"/>